<evidence type="ECO:0000313" key="3">
    <source>
        <dbReference type="EMBL" id="KAF5372625.1"/>
    </source>
</evidence>
<feature type="transmembrane region" description="Helical" evidence="1">
    <location>
        <begin position="84"/>
        <end position="105"/>
    </location>
</feature>
<sequence length="123" mass="14031">MADWKIPLDFAAHFAGLLESAYIAMHTSFDAFLNPTYRVQAGIENCCAALVDILVTFQLCYHFFKFRTGIKRTNKLVEQLIQALVTRGVLVTMGQICLTATFYAASQKLYWQVQFLQLVEQLK</sequence>
<protein>
    <recommendedName>
        <fullName evidence="2">DUF6534 domain-containing protein</fullName>
    </recommendedName>
</protein>
<keyword evidence="1" id="KW-1133">Transmembrane helix</keyword>
<dbReference type="InterPro" id="IPR045339">
    <property type="entry name" value="DUF6534"/>
</dbReference>
<name>A0A8H5GX81_9AGAR</name>
<dbReference type="EMBL" id="JAACJM010000005">
    <property type="protein sequence ID" value="KAF5372625.1"/>
    <property type="molecule type" value="Genomic_DNA"/>
</dbReference>
<keyword evidence="1" id="KW-0812">Transmembrane</keyword>
<evidence type="ECO:0000259" key="2">
    <source>
        <dbReference type="Pfam" id="PF20152"/>
    </source>
</evidence>
<evidence type="ECO:0000313" key="4">
    <source>
        <dbReference type="Proteomes" id="UP000559256"/>
    </source>
</evidence>
<feature type="domain" description="DUF6534" evidence="2">
    <location>
        <begin position="48"/>
        <end position="112"/>
    </location>
</feature>
<proteinExistence type="predicted"/>
<dbReference type="Proteomes" id="UP000559256">
    <property type="component" value="Unassembled WGS sequence"/>
</dbReference>
<gene>
    <name evidence="3" type="ORF">D9758_005268</name>
</gene>
<keyword evidence="1" id="KW-0472">Membrane</keyword>
<feature type="transmembrane region" description="Helical" evidence="1">
    <location>
        <begin position="42"/>
        <end position="64"/>
    </location>
</feature>
<dbReference type="AlphaFoldDB" id="A0A8H5GX81"/>
<comment type="caution">
    <text evidence="3">The sequence shown here is derived from an EMBL/GenBank/DDBJ whole genome shotgun (WGS) entry which is preliminary data.</text>
</comment>
<evidence type="ECO:0000256" key="1">
    <source>
        <dbReference type="SAM" id="Phobius"/>
    </source>
</evidence>
<accession>A0A8H5GX81</accession>
<reference evidence="3 4" key="1">
    <citation type="journal article" date="2020" name="ISME J.">
        <title>Uncovering the hidden diversity of litter-decomposition mechanisms in mushroom-forming fungi.</title>
        <authorList>
            <person name="Floudas D."/>
            <person name="Bentzer J."/>
            <person name="Ahren D."/>
            <person name="Johansson T."/>
            <person name="Persson P."/>
            <person name="Tunlid A."/>
        </authorList>
    </citation>
    <scope>NUCLEOTIDE SEQUENCE [LARGE SCALE GENOMIC DNA]</scope>
    <source>
        <strain evidence="3 4">CBS 291.85</strain>
    </source>
</reference>
<keyword evidence="4" id="KW-1185">Reference proteome</keyword>
<organism evidence="3 4">
    <name type="scientific">Tetrapyrgos nigripes</name>
    <dbReference type="NCBI Taxonomy" id="182062"/>
    <lineage>
        <taxon>Eukaryota</taxon>
        <taxon>Fungi</taxon>
        <taxon>Dikarya</taxon>
        <taxon>Basidiomycota</taxon>
        <taxon>Agaricomycotina</taxon>
        <taxon>Agaricomycetes</taxon>
        <taxon>Agaricomycetidae</taxon>
        <taxon>Agaricales</taxon>
        <taxon>Marasmiineae</taxon>
        <taxon>Marasmiaceae</taxon>
        <taxon>Tetrapyrgos</taxon>
    </lineage>
</organism>
<dbReference type="OrthoDB" id="2803252at2759"/>
<dbReference type="Pfam" id="PF20152">
    <property type="entry name" value="DUF6534"/>
    <property type="match status" value="1"/>
</dbReference>